<evidence type="ECO:0000256" key="1">
    <source>
        <dbReference type="SAM" id="MobiDB-lite"/>
    </source>
</evidence>
<feature type="region of interest" description="Disordered" evidence="1">
    <location>
        <begin position="1"/>
        <end position="52"/>
    </location>
</feature>
<keyword evidence="3" id="KW-1185">Reference proteome</keyword>
<gene>
    <name evidence="2" type="ORF">WA026_023868</name>
</gene>
<dbReference type="Proteomes" id="UP001431783">
    <property type="component" value="Unassembled WGS sequence"/>
</dbReference>
<feature type="compositionally biased region" description="Basic and acidic residues" evidence="1">
    <location>
        <begin position="32"/>
        <end position="43"/>
    </location>
</feature>
<evidence type="ECO:0000313" key="3">
    <source>
        <dbReference type="Proteomes" id="UP001431783"/>
    </source>
</evidence>
<organism evidence="2 3">
    <name type="scientific">Henosepilachna vigintioctopunctata</name>
    <dbReference type="NCBI Taxonomy" id="420089"/>
    <lineage>
        <taxon>Eukaryota</taxon>
        <taxon>Metazoa</taxon>
        <taxon>Ecdysozoa</taxon>
        <taxon>Arthropoda</taxon>
        <taxon>Hexapoda</taxon>
        <taxon>Insecta</taxon>
        <taxon>Pterygota</taxon>
        <taxon>Neoptera</taxon>
        <taxon>Endopterygota</taxon>
        <taxon>Coleoptera</taxon>
        <taxon>Polyphaga</taxon>
        <taxon>Cucujiformia</taxon>
        <taxon>Coccinelloidea</taxon>
        <taxon>Coccinellidae</taxon>
        <taxon>Epilachninae</taxon>
        <taxon>Epilachnini</taxon>
        <taxon>Henosepilachna</taxon>
    </lineage>
</organism>
<accession>A0AAW1UKB2</accession>
<feature type="compositionally biased region" description="Polar residues" evidence="1">
    <location>
        <begin position="20"/>
        <end position="29"/>
    </location>
</feature>
<sequence length="171" mass="20036">MSNNDRKVTNPQQWKDYKVSSDNCPNTQCDKVINKEAMKDQSKSKGKRKGKDKSLKEFDILNRLTYVLAPEEMRAQQSKRPVKGLRDSQLRGHRKLRRRSTGCDVLVRALKSKAAKIRSSKVFDRYDKRPILNWEWKGIIEDFANNGESFKGKTYSCVKGFDKKLWFSLWE</sequence>
<name>A0AAW1UKB2_9CUCU</name>
<comment type="caution">
    <text evidence="2">The sequence shown here is derived from an EMBL/GenBank/DDBJ whole genome shotgun (WGS) entry which is preliminary data.</text>
</comment>
<protein>
    <submittedName>
        <fullName evidence="2">Uncharacterized protein</fullName>
    </submittedName>
</protein>
<dbReference type="AlphaFoldDB" id="A0AAW1UKB2"/>
<evidence type="ECO:0000313" key="2">
    <source>
        <dbReference type="EMBL" id="KAK9882940.1"/>
    </source>
</evidence>
<reference evidence="2 3" key="1">
    <citation type="submission" date="2023-03" db="EMBL/GenBank/DDBJ databases">
        <title>Genome insight into feeding habits of ladybird beetles.</title>
        <authorList>
            <person name="Li H.-S."/>
            <person name="Huang Y.-H."/>
            <person name="Pang H."/>
        </authorList>
    </citation>
    <scope>NUCLEOTIDE SEQUENCE [LARGE SCALE GENOMIC DNA]</scope>
    <source>
        <strain evidence="2">SYSU_2023b</strain>
        <tissue evidence="2">Whole body</tissue>
    </source>
</reference>
<proteinExistence type="predicted"/>
<dbReference type="EMBL" id="JARQZJ010000090">
    <property type="protein sequence ID" value="KAK9882940.1"/>
    <property type="molecule type" value="Genomic_DNA"/>
</dbReference>